<evidence type="ECO:0000256" key="3">
    <source>
        <dbReference type="ARBA" id="ARBA00023239"/>
    </source>
</evidence>
<dbReference type="Proteomes" id="UP000239735">
    <property type="component" value="Unassembled WGS sequence"/>
</dbReference>
<organism evidence="6 7">
    <name type="scientific">Candidatus Sulfuritelmatomonas gaucii</name>
    <dbReference type="NCBI Taxonomy" id="2043161"/>
    <lineage>
        <taxon>Bacteria</taxon>
        <taxon>Pseudomonadati</taxon>
        <taxon>Acidobacteriota</taxon>
        <taxon>Terriglobia</taxon>
        <taxon>Terriglobales</taxon>
        <taxon>Acidobacteriaceae</taxon>
        <taxon>Candidatus Sulfuritelmatomonas</taxon>
    </lineage>
</organism>
<dbReference type="Gene3D" id="3.20.20.60">
    <property type="entry name" value="Phosphoenolpyruvate-binding domains"/>
    <property type="match status" value="1"/>
</dbReference>
<evidence type="ECO:0000259" key="5">
    <source>
        <dbReference type="Pfam" id="PF03328"/>
    </source>
</evidence>
<evidence type="ECO:0000313" key="7">
    <source>
        <dbReference type="Proteomes" id="UP000239735"/>
    </source>
</evidence>
<dbReference type="GO" id="GO:0046872">
    <property type="term" value="F:metal ion binding"/>
    <property type="evidence" value="ECO:0007669"/>
    <property type="project" value="UniProtKB-KW"/>
</dbReference>
<dbReference type="InterPro" id="IPR040442">
    <property type="entry name" value="Pyrv_kinase-like_dom_sf"/>
</dbReference>
<comment type="similarity">
    <text evidence="1">Belongs to the HpcH/HpaI aldolase family.</text>
</comment>
<evidence type="ECO:0000256" key="4">
    <source>
        <dbReference type="SAM" id="MobiDB-lite"/>
    </source>
</evidence>
<dbReference type="InterPro" id="IPR050251">
    <property type="entry name" value="HpcH-HpaI_aldolase"/>
</dbReference>
<dbReference type="EC" id="4.1.3.39" evidence="6"/>
<dbReference type="AlphaFoldDB" id="A0A2N9L644"/>
<evidence type="ECO:0000313" key="6">
    <source>
        <dbReference type="EMBL" id="SPE18504.1"/>
    </source>
</evidence>
<evidence type="ECO:0000256" key="1">
    <source>
        <dbReference type="ARBA" id="ARBA00005568"/>
    </source>
</evidence>
<proteinExistence type="inferred from homology"/>
<dbReference type="InterPro" id="IPR005000">
    <property type="entry name" value="Aldolase/citrate-lyase_domain"/>
</dbReference>
<sequence length="364" mass="38769">MNHRRFTVVRLGLALAVALAVVFGFRIVQARAQSNQATEDNSGGKTSGSGTAVHYSTDFPLAAPGGQNSDAIDKALPGAVNQGPLNAETWQRGPADAPPPNAKIWNPVMIKMMNGEKVTGGTLFSSDSPETYCAMANAGYDFIWVEMQHDPRGWEQVARMFAACPHAKAVPGVRVADADEREIQHALDIGALVVIVPTVRSAQQGIQARDWAFFPPLGDRSLGGGQAFTPAFWGNVPGGYRATINQNLVLIEMIETLPALMQAKQIAAIPGVTAIFAAAGDLANRSGYRAGSPDFERLINIVHDAAISGHKRLCGPISWVNRPDFTCFQAGSELSAITRGVADELGPLKDTQGKPEVGPYAEKK</sequence>
<name>A0A2N9L644_9BACT</name>
<feature type="domain" description="HpcH/HpaI aldolase/citrate lyase" evidence="5">
    <location>
        <begin position="126"/>
        <end position="290"/>
    </location>
</feature>
<protein>
    <submittedName>
        <fullName evidence="6">Putative 4-hydroxy-2-oxovalerate aldolase</fullName>
        <ecNumber evidence="6">4.1.3.39</ecNumber>
    </submittedName>
</protein>
<dbReference type="GO" id="GO:0008701">
    <property type="term" value="F:4-hydroxy-2-oxovalerate aldolase activity"/>
    <property type="evidence" value="ECO:0007669"/>
    <property type="project" value="UniProtKB-EC"/>
</dbReference>
<dbReference type="Pfam" id="PF03328">
    <property type="entry name" value="HpcH_HpaI"/>
    <property type="match status" value="1"/>
</dbReference>
<dbReference type="PANTHER" id="PTHR30502:SF0">
    <property type="entry name" value="PHOSPHOENOLPYRUVATE CARBOXYLASE FAMILY PROTEIN"/>
    <property type="match status" value="1"/>
</dbReference>
<dbReference type="EMBL" id="OKRB01000058">
    <property type="protein sequence ID" value="SPE18504.1"/>
    <property type="molecule type" value="Genomic_DNA"/>
</dbReference>
<reference evidence="7" key="1">
    <citation type="submission" date="2018-02" db="EMBL/GenBank/DDBJ databases">
        <authorList>
            <person name="Hausmann B."/>
        </authorList>
    </citation>
    <scope>NUCLEOTIDE SEQUENCE [LARGE SCALE GENOMIC DNA]</scope>
    <source>
        <strain evidence="7">Peat soil MAG SbA5</strain>
    </source>
</reference>
<dbReference type="InterPro" id="IPR015813">
    <property type="entry name" value="Pyrv/PenolPyrv_kinase-like_dom"/>
</dbReference>
<keyword evidence="2" id="KW-0479">Metal-binding</keyword>
<feature type="region of interest" description="Disordered" evidence="4">
    <location>
        <begin position="345"/>
        <end position="364"/>
    </location>
</feature>
<accession>A0A2N9L644</accession>
<dbReference type="PANTHER" id="PTHR30502">
    <property type="entry name" value="2-KETO-3-DEOXY-L-RHAMNONATE ALDOLASE"/>
    <property type="match status" value="1"/>
</dbReference>
<dbReference type="SUPFAM" id="SSF51621">
    <property type="entry name" value="Phosphoenolpyruvate/pyruvate domain"/>
    <property type="match status" value="1"/>
</dbReference>
<dbReference type="GO" id="GO:0016832">
    <property type="term" value="F:aldehyde-lyase activity"/>
    <property type="evidence" value="ECO:0007669"/>
    <property type="project" value="TreeGrafter"/>
</dbReference>
<dbReference type="GO" id="GO:0005737">
    <property type="term" value="C:cytoplasm"/>
    <property type="evidence" value="ECO:0007669"/>
    <property type="project" value="TreeGrafter"/>
</dbReference>
<dbReference type="OrthoDB" id="9802624at2"/>
<keyword evidence="3 6" id="KW-0456">Lyase</keyword>
<evidence type="ECO:0000256" key="2">
    <source>
        <dbReference type="ARBA" id="ARBA00022723"/>
    </source>
</evidence>
<gene>
    <name evidence="6" type="ORF">SBA5_1500002</name>
</gene>